<dbReference type="Gene3D" id="3.40.50.150">
    <property type="entry name" value="Vaccinia Virus protein VP39"/>
    <property type="match status" value="1"/>
</dbReference>
<dbReference type="KEGG" id="tdl:TDEL_0A04100"/>
<evidence type="ECO:0000313" key="10">
    <source>
        <dbReference type="EMBL" id="CCE89742.1"/>
    </source>
</evidence>
<evidence type="ECO:0000256" key="9">
    <source>
        <dbReference type="PIRSR" id="PIRSR016305-1"/>
    </source>
</evidence>
<feature type="binding site" evidence="9">
    <location>
        <position position="80"/>
    </location>
    <ligand>
        <name>S-adenosyl-L-methionine</name>
        <dbReference type="ChEBI" id="CHEBI:59789"/>
    </ligand>
</feature>
<dbReference type="InterPro" id="IPR007213">
    <property type="entry name" value="Ppm1/Ppm2/Tcmp"/>
</dbReference>
<protein>
    <recommendedName>
        <fullName evidence="4 8">Leucine carboxyl methyltransferase 1</fullName>
        <ecNumber evidence="3 8">2.1.1.233</ecNumber>
    </recommendedName>
</protein>
<evidence type="ECO:0000256" key="6">
    <source>
        <dbReference type="ARBA" id="ARBA00022679"/>
    </source>
</evidence>
<dbReference type="RefSeq" id="XP_003678953.1">
    <property type="nucleotide sequence ID" value="XM_003678905.1"/>
</dbReference>
<gene>
    <name evidence="10" type="primary">TDEL0A04100</name>
    <name evidence="10" type="ORF">TDEL_0A04100</name>
</gene>
<dbReference type="GO" id="GO:0010506">
    <property type="term" value="P:regulation of autophagy"/>
    <property type="evidence" value="ECO:0007669"/>
    <property type="project" value="EnsemblFungi"/>
</dbReference>
<dbReference type="GO" id="GO:0018423">
    <property type="term" value="F:protein C-terminal leucine carboxyl O-methyltransferase activity"/>
    <property type="evidence" value="ECO:0007669"/>
    <property type="project" value="UniProtKB-EC"/>
</dbReference>
<evidence type="ECO:0000256" key="8">
    <source>
        <dbReference type="PIRNR" id="PIRNR016305"/>
    </source>
</evidence>
<comment type="function">
    <text evidence="8">Methylates the carboxyl group of the C-terminal leucine residue of protein phosphatase 2A catalytic subunits to form alpha-leucine ester residues.</text>
</comment>
<keyword evidence="6 8" id="KW-0808">Transferase</keyword>
<dbReference type="GO" id="GO:0032259">
    <property type="term" value="P:methylation"/>
    <property type="evidence" value="ECO:0007669"/>
    <property type="project" value="UniProtKB-KW"/>
</dbReference>
<name>G8ZM98_TORDE</name>
<organism evidence="10 11">
    <name type="scientific">Torulaspora delbrueckii</name>
    <name type="common">Yeast</name>
    <name type="synonym">Candida colliculosa</name>
    <dbReference type="NCBI Taxonomy" id="4950"/>
    <lineage>
        <taxon>Eukaryota</taxon>
        <taxon>Fungi</taxon>
        <taxon>Dikarya</taxon>
        <taxon>Ascomycota</taxon>
        <taxon>Saccharomycotina</taxon>
        <taxon>Saccharomycetes</taxon>
        <taxon>Saccharomycetales</taxon>
        <taxon>Saccharomycetaceae</taxon>
        <taxon>Torulaspora</taxon>
    </lineage>
</organism>
<dbReference type="STRING" id="1076872.G8ZM98"/>
<dbReference type="GO" id="GO:0065003">
    <property type="term" value="P:protein-containing complex assembly"/>
    <property type="evidence" value="ECO:0007669"/>
    <property type="project" value="EnsemblFungi"/>
</dbReference>
<feature type="binding site" evidence="9">
    <location>
        <begin position="174"/>
        <end position="175"/>
    </location>
    <ligand>
        <name>S-adenosyl-L-methionine</name>
        <dbReference type="ChEBI" id="CHEBI:59789"/>
    </ligand>
</feature>
<dbReference type="AlphaFoldDB" id="G8ZM98"/>
<dbReference type="SUPFAM" id="SSF53335">
    <property type="entry name" value="S-adenosyl-L-methionine-dependent methyltransferases"/>
    <property type="match status" value="1"/>
</dbReference>
<dbReference type="eggNOG" id="KOG2918">
    <property type="taxonomic scope" value="Eukaryota"/>
</dbReference>
<evidence type="ECO:0000313" key="11">
    <source>
        <dbReference type="Proteomes" id="UP000005627"/>
    </source>
</evidence>
<sequence length="328" mass="37948">METVVQQTDYDALSCRMSAIAKGYLPSPSLQVDRCNYHQYKEFHMEYLRALKSVSMRIYSIVNRVVKTSFPVMNYGTYLRTVSIDVALNDYLTSLGKDKKVQVINLGCGSDLRMIPLLQNFPTLTYIDVDYDSSISVKSKVLWNSEALKNLLDLQRDESTGEVFAERYKLASSDLNRLEETMQRLHDLTEKDCTTIIITECLLCYMRQEESQKLIGSIVSYYQSGTWIAYDPIGGSEPNDRFGRVMQANLRESRNLEMPTLMIYNSKEKYASRFPTTDASVTDMWEIFSNRISADENKRLRSLQFLDEIEELKVMQKHYVLSTASWQK</sequence>
<dbReference type="FunCoup" id="G8ZM98">
    <property type="interactions" value="580"/>
</dbReference>
<reference evidence="10 11" key="1">
    <citation type="journal article" date="2011" name="Proc. Natl. Acad. Sci. U.S.A.">
        <title>Evolutionary erosion of yeast sex chromosomes by mating-type switching accidents.</title>
        <authorList>
            <person name="Gordon J.L."/>
            <person name="Armisen D."/>
            <person name="Proux-Wera E."/>
            <person name="Oheigeartaigh S.S."/>
            <person name="Byrne K.P."/>
            <person name="Wolfe K.H."/>
        </authorList>
    </citation>
    <scope>NUCLEOTIDE SEQUENCE [LARGE SCALE GENOMIC DNA]</scope>
    <source>
        <strain evidence="11">ATCC 10662 / CBS 1146 / NBRC 0425 / NCYC 2629 / NRRL Y-866</strain>
    </source>
</reference>
<evidence type="ECO:0000256" key="5">
    <source>
        <dbReference type="ARBA" id="ARBA00022603"/>
    </source>
</evidence>
<dbReference type="InterPro" id="IPR016651">
    <property type="entry name" value="LCMT1"/>
</dbReference>
<evidence type="ECO:0000256" key="4">
    <source>
        <dbReference type="ARBA" id="ARBA00017497"/>
    </source>
</evidence>
<dbReference type="PANTHER" id="PTHR13600:SF21">
    <property type="entry name" value="LEUCINE CARBOXYL METHYLTRANSFERASE 1"/>
    <property type="match status" value="1"/>
</dbReference>
<dbReference type="PIRSF" id="PIRSF016305">
    <property type="entry name" value="LCM_mtfrase"/>
    <property type="match status" value="1"/>
</dbReference>
<comment type="catalytic activity">
    <reaction evidence="1 8">
        <text>[phosphatase 2A protein]-C-terminal L-leucine + S-adenosyl-L-methionine = [phosphatase 2A protein]-C-terminal L-leucine methyl ester + S-adenosyl-L-homocysteine</text>
        <dbReference type="Rhea" id="RHEA:48544"/>
        <dbReference type="Rhea" id="RHEA-COMP:12134"/>
        <dbReference type="Rhea" id="RHEA-COMP:12135"/>
        <dbReference type="ChEBI" id="CHEBI:57856"/>
        <dbReference type="ChEBI" id="CHEBI:59789"/>
        <dbReference type="ChEBI" id="CHEBI:90516"/>
        <dbReference type="ChEBI" id="CHEBI:90517"/>
        <dbReference type="EC" id="2.1.1.233"/>
    </reaction>
</comment>
<evidence type="ECO:0000256" key="1">
    <source>
        <dbReference type="ARBA" id="ARBA00000724"/>
    </source>
</evidence>
<evidence type="ECO:0000256" key="7">
    <source>
        <dbReference type="ARBA" id="ARBA00022691"/>
    </source>
</evidence>
<evidence type="ECO:0000256" key="2">
    <source>
        <dbReference type="ARBA" id="ARBA00010703"/>
    </source>
</evidence>
<dbReference type="Proteomes" id="UP000005627">
    <property type="component" value="Chromosome 1"/>
</dbReference>
<keyword evidence="7 8" id="KW-0949">S-adenosyl-L-methionine</keyword>
<accession>G8ZM98</accession>
<dbReference type="HOGENOM" id="CLU_031312_1_0_1"/>
<dbReference type="EC" id="2.1.1.233" evidence="3 8"/>
<feature type="binding site" evidence="9">
    <location>
        <position position="200"/>
    </location>
    <ligand>
        <name>S-adenosyl-L-methionine</name>
        <dbReference type="ChEBI" id="CHEBI:59789"/>
    </ligand>
</feature>
<dbReference type="InterPro" id="IPR029063">
    <property type="entry name" value="SAM-dependent_MTases_sf"/>
</dbReference>
<dbReference type="Pfam" id="PF04072">
    <property type="entry name" value="LCM"/>
    <property type="match status" value="1"/>
</dbReference>
<evidence type="ECO:0000256" key="3">
    <source>
        <dbReference type="ARBA" id="ARBA00012834"/>
    </source>
</evidence>
<proteinExistence type="inferred from homology"/>
<dbReference type="OrthoDB" id="203237at2759"/>
<dbReference type="PANTHER" id="PTHR13600">
    <property type="entry name" value="LEUCINE CARBOXYL METHYLTRANSFERASE"/>
    <property type="match status" value="1"/>
</dbReference>
<dbReference type="EMBL" id="HE616742">
    <property type="protein sequence ID" value="CCE89742.1"/>
    <property type="molecule type" value="Genomic_DNA"/>
</dbReference>
<dbReference type="GeneID" id="11503170"/>
<feature type="binding site" evidence="9">
    <location>
        <position position="107"/>
    </location>
    <ligand>
        <name>S-adenosyl-L-methionine</name>
        <dbReference type="ChEBI" id="CHEBI:59789"/>
    </ligand>
</feature>
<comment type="similarity">
    <text evidence="2 8">Belongs to the methyltransferase superfamily. LCMT family.</text>
</comment>
<keyword evidence="11" id="KW-1185">Reference proteome</keyword>
<dbReference type="InParanoid" id="G8ZM98"/>
<keyword evidence="5 8" id="KW-0489">Methyltransferase</keyword>